<accession>A0ABQ8FE46</accession>
<feature type="chain" id="PRO_5047362052" evidence="2">
    <location>
        <begin position="19"/>
        <end position="393"/>
    </location>
</feature>
<proteinExistence type="predicted"/>
<dbReference type="EMBL" id="JAFCIX010000204">
    <property type="protein sequence ID" value="KAH6596655.1"/>
    <property type="molecule type" value="Genomic_DNA"/>
</dbReference>
<feature type="signal peptide" evidence="2">
    <location>
        <begin position="1"/>
        <end position="18"/>
    </location>
</feature>
<evidence type="ECO:0000313" key="4">
    <source>
        <dbReference type="Proteomes" id="UP001648503"/>
    </source>
</evidence>
<evidence type="ECO:0000256" key="2">
    <source>
        <dbReference type="SAM" id="SignalP"/>
    </source>
</evidence>
<feature type="region of interest" description="Disordered" evidence="1">
    <location>
        <begin position="367"/>
        <end position="393"/>
    </location>
</feature>
<evidence type="ECO:0000256" key="1">
    <source>
        <dbReference type="SAM" id="MobiDB-lite"/>
    </source>
</evidence>
<sequence>MRISIGIILSILSANAFAIEHFNGAHSGSLLARRAVVADTDGPFLQKRNNDKEPEEQEEQDKPKVSVPGSDSDQEKFVHTKDLSEDDPDSNPNTSDGAEEGSANSPIYDPNQSDEAEERRGKVYTVIIHNQQRLSFVDAFGDFSSRVLSRIRKGLFRAKLELELLSNENRFFTAAEGVYLQFGGEKGDEIGNEVYALLVYALKISKTCERLYKDPAELPFSLKLPTRISNKSKKEYKALQDDVLERIKLYISVINTAIESIGRNPENVVSELREMMEKTNAFYEFLLSTKPRYSSLLEELELSNNRQLEGLEMHIQEVETYRSWISKDFNKIKEMVEDHQINSNQQGTSKALSPILGFKELLGINTRSSEDGASGSAQSEDIELKDLKFSNDE</sequence>
<feature type="region of interest" description="Disordered" evidence="1">
    <location>
        <begin position="43"/>
        <end position="118"/>
    </location>
</feature>
<keyword evidence="4" id="KW-1185">Reference proteome</keyword>
<keyword evidence="2" id="KW-0732">Signal</keyword>
<gene>
    <name evidence="3" type="ORF">BASA50_004986</name>
</gene>
<name>A0ABQ8FE46_9FUNG</name>
<reference evidence="3 4" key="1">
    <citation type="submission" date="2021-02" db="EMBL/GenBank/DDBJ databases">
        <title>Variation within the Batrachochytrium salamandrivorans European outbreak.</title>
        <authorList>
            <person name="Kelly M."/>
            <person name="Pasmans F."/>
            <person name="Shea T.P."/>
            <person name="Munoz J.F."/>
            <person name="Carranza S."/>
            <person name="Cuomo C.A."/>
            <person name="Martel A."/>
        </authorList>
    </citation>
    <scope>NUCLEOTIDE SEQUENCE [LARGE SCALE GENOMIC DNA]</scope>
    <source>
        <strain evidence="3 4">AMFP18/2</strain>
    </source>
</reference>
<comment type="caution">
    <text evidence="3">The sequence shown here is derived from an EMBL/GenBank/DDBJ whole genome shotgun (WGS) entry which is preliminary data.</text>
</comment>
<dbReference type="Proteomes" id="UP001648503">
    <property type="component" value="Unassembled WGS sequence"/>
</dbReference>
<protein>
    <submittedName>
        <fullName evidence="3">Uncharacterized protein</fullName>
    </submittedName>
</protein>
<feature type="compositionally biased region" description="Basic and acidic residues" evidence="1">
    <location>
        <begin position="73"/>
        <end position="83"/>
    </location>
</feature>
<evidence type="ECO:0000313" key="3">
    <source>
        <dbReference type="EMBL" id="KAH6596655.1"/>
    </source>
</evidence>
<feature type="compositionally biased region" description="Polar residues" evidence="1">
    <location>
        <begin position="90"/>
        <end position="113"/>
    </location>
</feature>
<feature type="compositionally biased region" description="Basic and acidic residues" evidence="1">
    <location>
        <begin position="382"/>
        <end position="393"/>
    </location>
</feature>
<organism evidence="3 4">
    <name type="scientific">Batrachochytrium salamandrivorans</name>
    <dbReference type="NCBI Taxonomy" id="1357716"/>
    <lineage>
        <taxon>Eukaryota</taxon>
        <taxon>Fungi</taxon>
        <taxon>Fungi incertae sedis</taxon>
        <taxon>Chytridiomycota</taxon>
        <taxon>Chytridiomycota incertae sedis</taxon>
        <taxon>Chytridiomycetes</taxon>
        <taxon>Rhizophydiales</taxon>
        <taxon>Rhizophydiales incertae sedis</taxon>
        <taxon>Batrachochytrium</taxon>
    </lineage>
</organism>